<reference evidence="10" key="3">
    <citation type="journal article" date="2004" name="Nature">
        <title>Finishing the euchromatic sequence of the human genome.</title>
        <authorList>
            <consortium name="International Human Genome Sequencing Consortium"/>
        </authorList>
    </citation>
    <scope>NUCLEOTIDE SEQUENCE [LARGE SCALE GENOMIC DNA]</scope>
</reference>
<dbReference type="GO" id="GO:0032481">
    <property type="term" value="P:positive regulation of type I interferon production"/>
    <property type="evidence" value="ECO:0007669"/>
    <property type="project" value="InterPro"/>
</dbReference>
<dbReference type="HGNC" id="HGNC:27962">
    <property type="gene designation" value="STING1"/>
</dbReference>
<dbReference type="GO" id="GO:0033116">
    <property type="term" value="C:endoplasmic reticulum-Golgi intermediate compartment membrane"/>
    <property type="evidence" value="ECO:0007669"/>
    <property type="project" value="UniProtKB-SubCell"/>
</dbReference>
<evidence type="ECO:0000259" key="8">
    <source>
        <dbReference type="Pfam" id="PF15009"/>
    </source>
</evidence>
<dbReference type="FunFam" id="1.20.5.5200:FF:000001">
    <property type="entry name" value="Stimulator of interferon genes protein"/>
    <property type="match status" value="1"/>
</dbReference>
<accession>A0A494C1N5</accession>
<sequence>MLALLGLSQALNILLGLKGLAPAEISAVCEKGNFNVAHGLAWSYYIGYLRLILPAWSTVVTRSQLTATSASQSSRPGFELTISITTTCYGVQ</sequence>
<keyword evidence="12 13" id="KW-1267">Proteomics identification</keyword>
<dbReference type="PANTHER" id="PTHR34339">
    <property type="entry name" value="STIMULATOR OF INTERFERON GENES PROTEIN"/>
    <property type="match status" value="1"/>
</dbReference>
<evidence type="ECO:0000259" key="9">
    <source>
        <dbReference type="Pfam" id="PF23417"/>
    </source>
</evidence>
<evidence type="ECO:0000313" key="11">
    <source>
        <dbReference type="Proteomes" id="UP000005640"/>
    </source>
</evidence>
<dbReference type="GO" id="GO:0048471">
    <property type="term" value="C:perinuclear region of cytoplasm"/>
    <property type="evidence" value="ECO:0007669"/>
    <property type="project" value="UniProtKB-SubCell"/>
</dbReference>
<reference evidence="10" key="1">
    <citation type="journal article" date="2001" name="Nature">
        <title>Initial sequencing and analysis of the human genome.</title>
        <authorList>
            <consortium name="International Human Genome Sequencing Consortium"/>
            <person name="Lander E.S."/>
            <person name="Linton L.M."/>
            <person name="Birren B."/>
            <person name="Nusbaum C."/>
            <person name="Zody M.C."/>
            <person name="Baldwin J."/>
            <person name="Devon K."/>
            <person name="Dewar K."/>
            <person name="Doyle M."/>
            <person name="FitzHugh W."/>
            <person name="Funke R."/>
            <person name="Gage D."/>
            <person name="Harris K."/>
            <person name="Heaford A."/>
            <person name="Howland J."/>
            <person name="Kann L."/>
            <person name="Lehoczky J."/>
            <person name="LeVine R."/>
            <person name="McEwan P."/>
            <person name="McKernan K."/>
            <person name="Meldrim J."/>
            <person name="Mesirov J.P."/>
            <person name="Miranda C."/>
            <person name="Morris W."/>
            <person name="Naylor J."/>
            <person name="Raymond C."/>
            <person name="Rosetti M."/>
            <person name="Santos R."/>
            <person name="Sheridan A."/>
            <person name="Sougnez C."/>
            <person name="Stange-Thomann N."/>
            <person name="Stojanovic N."/>
            <person name="Subramanian A."/>
            <person name="Wyman D."/>
            <person name="Rogers J."/>
            <person name="Sulston J."/>
            <person name="Ainscough R."/>
            <person name="Beck S."/>
            <person name="Bentley D."/>
            <person name="Burton J."/>
            <person name="Clee C."/>
            <person name="Carter N."/>
            <person name="Coulson A."/>
            <person name="Deadman R."/>
            <person name="Deloukas P."/>
            <person name="Dunham A."/>
            <person name="Dunham I."/>
            <person name="Durbin R."/>
            <person name="French L."/>
            <person name="Grafham D."/>
            <person name="Gregory S."/>
            <person name="Hubbard T."/>
            <person name="Humphray S."/>
            <person name="Hunt A."/>
            <person name="Jones M."/>
            <person name="Lloyd C."/>
            <person name="McMurray A."/>
            <person name="Matthews L."/>
            <person name="Mercer S."/>
            <person name="Milne S."/>
            <person name="Mullikin J.C."/>
            <person name="Mungall A."/>
            <person name="Plumb R."/>
            <person name="Ross M."/>
            <person name="Shownkeen R."/>
            <person name="Sims S."/>
            <person name="Waterston R.H."/>
            <person name="Wilson R.K."/>
            <person name="Hillier L.W."/>
            <person name="McPherson J.D."/>
            <person name="Marra M.A."/>
            <person name="Mardis E.R."/>
            <person name="Fulton L.A."/>
            <person name="Chinwalla A.T."/>
            <person name="Pepin K.H."/>
            <person name="Gish W.R."/>
            <person name="Chissoe S.L."/>
            <person name="Wendl M.C."/>
            <person name="Delehaunty K.D."/>
            <person name="Miner T.L."/>
            <person name="Delehaunty A."/>
            <person name="Kramer J.B."/>
            <person name="Cook L.L."/>
            <person name="Fulton R.S."/>
            <person name="Johnson D.L."/>
            <person name="Minx P.J."/>
            <person name="Clifton S.W."/>
            <person name="Hawkins T."/>
            <person name="Branscomb E."/>
            <person name="Predki P."/>
            <person name="Richardson P."/>
            <person name="Wenning S."/>
            <person name="Slezak T."/>
            <person name="Doggett N."/>
            <person name="Cheng J.F."/>
            <person name="Olsen A."/>
            <person name="Lucas S."/>
            <person name="Elkin C."/>
            <person name="Uberbacher E."/>
            <person name="Frazier M."/>
            <person name="Gibbs R.A."/>
            <person name="Muzny D.M."/>
            <person name="Scherer S.E."/>
            <person name="Bouck J.B."/>
            <person name="Sodergren E.J."/>
            <person name="Worley K.C."/>
            <person name="Rives C.M."/>
            <person name="Gorrell J.H."/>
            <person name="Metzker M.L."/>
            <person name="Naylor S.L."/>
            <person name="Kucherlapati R.S."/>
            <person name="Nelson D.L."/>
            <person name="Weinstock G.M."/>
            <person name="Sakaki Y."/>
            <person name="Fujiyama A."/>
            <person name="Hattori M."/>
            <person name="Yada T."/>
            <person name="Toyoda A."/>
            <person name="Itoh T."/>
            <person name="Kawagoe C."/>
            <person name="Watanabe H."/>
            <person name="Totoki Y."/>
            <person name="Taylor T."/>
            <person name="Weissenbach J."/>
            <person name="Heilig R."/>
            <person name="Saurin W."/>
            <person name="Artiguenave F."/>
            <person name="Brottier P."/>
            <person name="Bruls T."/>
            <person name="Pelletier E."/>
            <person name="Robert C."/>
            <person name="Wincker P."/>
            <person name="Smith D.R."/>
            <person name="Doucette-Stamm L."/>
            <person name="Rubenfield M."/>
            <person name="Weinstock K."/>
            <person name="Lee H.M."/>
            <person name="Dubois J."/>
            <person name="Rosenthal A."/>
            <person name="Platzer M."/>
            <person name="Nyakatura G."/>
            <person name="Taudien S."/>
            <person name="Rump A."/>
            <person name="Yang H."/>
            <person name="Yu J."/>
            <person name="Wang J."/>
            <person name="Huang G."/>
            <person name="Gu J."/>
            <person name="Hood L."/>
            <person name="Rowen L."/>
            <person name="Madan A."/>
            <person name="Qin S."/>
            <person name="Davis R.W."/>
            <person name="Federspiel N.A."/>
            <person name="Abola A.P."/>
            <person name="Proctor M.J."/>
            <person name="Myers R.M."/>
            <person name="Schmutz J."/>
            <person name="Dickson M."/>
            <person name="Grimwood J."/>
            <person name="Cox D.R."/>
            <person name="Olson M.V."/>
            <person name="Kaul R."/>
            <person name="Raymond C."/>
            <person name="Shimizu N."/>
            <person name="Kawasaki K."/>
            <person name="Minoshima S."/>
            <person name="Evans G.A."/>
            <person name="Athanasiou M."/>
            <person name="Schultz R."/>
            <person name="Roe B.A."/>
            <person name="Chen F."/>
            <person name="Pan H."/>
            <person name="Ramser J."/>
            <person name="Lehrach H."/>
            <person name="Reinhardt R."/>
            <person name="McCombie W.R."/>
            <person name="de la Bastide M."/>
            <person name="Dedhia N."/>
            <person name="Blocker H."/>
            <person name="Hornischer K."/>
            <person name="Nordsiek G."/>
            <person name="Agarwala R."/>
            <person name="Aravind L."/>
            <person name="Bailey J.A."/>
            <person name="Bateman A."/>
            <person name="Batzoglou S."/>
            <person name="Birney E."/>
            <person name="Bork P."/>
            <person name="Brown D.G."/>
            <person name="Burge C.B."/>
            <person name="Cerutti L."/>
            <person name="Chen H.C."/>
            <person name="Church D."/>
            <person name="Clamp M."/>
            <person name="Copley R.R."/>
            <person name="Doerks T."/>
            <person name="Eddy S.R."/>
            <person name="Eichler E.E."/>
            <person name="Furey T.S."/>
            <person name="Galagan J."/>
            <person name="Gilbert J.G."/>
            <person name="Harmon C."/>
            <person name="Hayashizaki Y."/>
            <person name="Haussler D."/>
            <person name="Hermjakob H."/>
            <person name="Hokamp K."/>
            <person name="Jang W."/>
            <person name="Johnson L.S."/>
            <person name="Jones T.A."/>
            <person name="Kasif S."/>
            <person name="Kaspryzk A."/>
            <person name="Kennedy S."/>
            <person name="Kent W.J."/>
            <person name="Kitts P."/>
            <person name="Koonin E.V."/>
            <person name="Korf I."/>
            <person name="Kulp D."/>
            <person name="Lancet D."/>
            <person name="Lowe T.M."/>
            <person name="McLysaght A."/>
            <person name="Mikkelsen T."/>
            <person name="Moran J.V."/>
            <person name="Mulder N."/>
            <person name="Pollara V.J."/>
            <person name="Ponting C.P."/>
            <person name="Schuler G."/>
            <person name="Schultz J."/>
            <person name="Slater G."/>
            <person name="Smit A.F."/>
            <person name="Stupka E."/>
            <person name="Szustakowski J."/>
            <person name="Thierry-Mieg D."/>
            <person name="Thierry-Mieg J."/>
            <person name="Wagner L."/>
            <person name="Wallis J."/>
            <person name="Wheeler R."/>
            <person name="Williams A."/>
            <person name="Wolf Y.I."/>
            <person name="Wolfe K.H."/>
            <person name="Yang S.P."/>
            <person name="Yeh R.F."/>
            <person name="Collins F."/>
            <person name="Guyer M.S."/>
            <person name="Peterson J."/>
            <person name="Felsenfeld A."/>
            <person name="Wetterstrand K.A."/>
            <person name="Patrinos A."/>
            <person name="Morgan M.J."/>
            <person name="de Jong P."/>
            <person name="Catanese J.J."/>
            <person name="Osoegawa K."/>
            <person name="Shizuya H."/>
            <person name="Choi S."/>
            <person name="Chen Y.J."/>
        </authorList>
    </citation>
    <scope>NUCLEOTIDE SEQUENCE [LARGE SCALE GENOMIC DNA]</scope>
</reference>
<evidence type="ECO:0000256" key="4">
    <source>
        <dbReference type="ARBA" id="ARBA00004653"/>
    </source>
</evidence>
<feature type="signal peptide" evidence="7">
    <location>
        <begin position="1"/>
        <end position="16"/>
    </location>
</feature>
<dbReference type="Ensembl" id="ENST00000650883.1">
    <property type="protein sequence ID" value="ENSP00000499142.1"/>
    <property type="gene ID" value="ENSG00000184584.14"/>
</dbReference>
<proteinExistence type="evidence at protein level"/>
<reference evidence="10" key="4">
    <citation type="submission" date="2025-05" db="UniProtKB">
        <authorList>
            <consortium name="Ensembl"/>
        </authorList>
    </citation>
    <scope>IDENTIFICATION</scope>
</reference>
<evidence type="ECO:0000256" key="5">
    <source>
        <dbReference type="ARBA" id="ARBA00009027"/>
    </source>
</evidence>
<dbReference type="Bgee" id="ENSG00000184584">
    <property type="expression patterns" value="Expressed in right uterine tube and 98 other cell types or tissues"/>
</dbReference>
<evidence type="ECO:0000256" key="3">
    <source>
        <dbReference type="ARBA" id="ARBA00004556"/>
    </source>
</evidence>
<feature type="chain" id="PRO_5044605347" evidence="7">
    <location>
        <begin position="17"/>
        <end position="92"/>
    </location>
</feature>
<comment type="catalytic activity">
    <reaction evidence="6">
        <text>H(+)(in) = H(+)(out)</text>
        <dbReference type="Rhea" id="RHEA:34979"/>
        <dbReference type="ChEBI" id="CHEBI:15378"/>
    </reaction>
</comment>
<evidence type="ECO:0007829" key="13">
    <source>
        <dbReference type="ProteomicsDB" id="A0A494C1N5"/>
    </source>
</evidence>
<evidence type="ECO:0000313" key="10">
    <source>
        <dbReference type="Ensembl" id="ENSP00000499142.1"/>
    </source>
</evidence>
<dbReference type="GO" id="GO:0002218">
    <property type="term" value="P:activation of innate immune response"/>
    <property type="evidence" value="ECO:0007669"/>
    <property type="project" value="InterPro"/>
</dbReference>
<name>A0A494C1N5_HUMAN</name>
<dbReference type="GO" id="GO:0000421">
    <property type="term" value="C:autophagosome membrane"/>
    <property type="evidence" value="ECO:0007669"/>
    <property type="project" value="UniProtKB-SubCell"/>
</dbReference>
<dbReference type="Gene3D" id="1.20.5.5200">
    <property type="match status" value="1"/>
</dbReference>
<keyword evidence="11" id="KW-1185">Reference proteome</keyword>
<dbReference type="InterPro" id="IPR055432">
    <property type="entry name" value="STING_LBD"/>
</dbReference>
<feature type="domain" description="STING ligand-binding" evidence="8">
    <location>
        <begin position="35"/>
        <end position="72"/>
    </location>
</feature>
<evidence type="ECO:0000256" key="2">
    <source>
        <dbReference type="ARBA" id="ARBA00004542"/>
    </source>
</evidence>
<dbReference type="OpenTargets" id="ENSG00000184584"/>
<dbReference type="GO" id="GO:0000139">
    <property type="term" value="C:Golgi membrane"/>
    <property type="evidence" value="ECO:0007669"/>
    <property type="project" value="UniProtKB-SubCell"/>
</dbReference>
<dbReference type="GeneTree" id="ENSGT00390000008582"/>
<dbReference type="VEuPathDB" id="HostDB:ENSG00000184584"/>
<dbReference type="InterPro" id="IPR055434">
    <property type="entry name" value="STING_TM"/>
</dbReference>
<dbReference type="Proteomes" id="UP000005640">
    <property type="component" value="Chromosome 5"/>
</dbReference>
<comment type="subcellular location">
    <subcellularLocation>
        <location evidence="3">Cytoplasm</location>
        <location evidence="3">Perinuclear region</location>
    </subcellularLocation>
    <subcellularLocation>
        <location evidence="2">Cytoplasmic vesicle</location>
        <location evidence="2">Autophagosome membrane</location>
        <topology evidence="2">Multi-pass membrane protein</topology>
    </subcellularLocation>
    <subcellularLocation>
        <location evidence="1">Endoplasmic reticulum-Golgi intermediate compartment membrane</location>
        <topology evidence="1">Multi-pass membrane protein</topology>
    </subcellularLocation>
    <subcellularLocation>
        <location evidence="4">Golgi apparatus membrane</location>
        <topology evidence="4">Multi-pass membrane protein</topology>
    </subcellularLocation>
</comment>
<evidence type="ECO:0000256" key="6">
    <source>
        <dbReference type="ARBA" id="ARBA00024169"/>
    </source>
</evidence>
<dbReference type="ExpressionAtlas" id="A0A494C1N5">
    <property type="expression patterns" value="baseline and differential"/>
</dbReference>
<keyword evidence="7" id="KW-0732">Signal</keyword>
<dbReference type="PANTHER" id="PTHR34339:SF1">
    <property type="entry name" value="STIMULATOR OF INTERFERON GENES PROTEIN"/>
    <property type="match status" value="1"/>
</dbReference>
<dbReference type="Pfam" id="PF15009">
    <property type="entry name" value="STING_LBD"/>
    <property type="match status" value="1"/>
</dbReference>
<dbReference type="SMR" id="A0A494C1N5"/>
<evidence type="ECO:0000256" key="1">
    <source>
        <dbReference type="ARBA" id="ARBA00004457"/>
    </source>
</evidence>
<dbReference type="ChiTaRS" id="TMEM173">
    <property type="organism name" value="human"/>
</dbReference>
<reference evidence="10 11" key="2">
    <citation type="journal article" date="2004" name="Nature">
        <title>The DNA sequence and comparative analysis of human chromosome 5.</title>
        <authorList>
            <person name="Schmutz J."/>
            <person name="Martin J."/>
            <person name="Terry A."/>
            <person name="Couronne O."/>
            <person name="Grimwood J."/>
            <person name="Lowry S."/>
            <person name="Gordon L.A."/>
            <person name="Scott D."/>
            <person name="Xie G."/>
            <person name="Huang W."/>
            <person name="Hellsten U."/>
            <person name="Tran-Gyamfi M."/>
            <person name="She X."/>
            <person name="Prabhakar S."/>
            <person name="Aerts A."/>
            <person name="Altherr M."/>
            <person name="Bajorek E."/>
            <person name="Black S."/>
            <person name="Branscomb E."/>
            <person name="Caoile C."/>
            <person name="Challacombe J.F."/>
            <person name="Chan Y.M."/>
            <person name="Denys M."/>
            <person name="Detter J.C."/>
            <person name="Escobar J."/>
            <person name="Flowers D."/>
            <person name="Fotopulos D."/>
            <person name="Glavina T."/>
            <person name="Gomez M."/>
            <person name="Gonzales E."/>
            <person name="Goodstein D."/>
            <person name="Grigoriev I."/>
            <person name="Groza M."/>
            <person name="Hammon N."/>
            <person name="Hawkins T."/>
            <person name="Haydu L."/>
            <person name="Israni S."/>
            <person name="Jett J."/>
            <person name="Kadner K."/>
            <person name="Kimball H."/>
            <person name="Kobayashi A."/>
            <person name="Lopez F."/>
            <person name="Lou Y."/>
            <person name="Martinez D."/>
            <person name="Medina C."/>
            <person name="Morgan J."/>
            <person name="Nandkeshwar R."/>
            <person name="Noonan J.P."/>
            <person name="Pitluck S."/>
            <person name="Pollard M."/>
            <person name="Predki P."/>
            <person name="Priest J."/>
            <person name="Ramirez L."/>
            <person name="Retterer J."/>
            <person name="Rodriguez A."/>
            <person name="Rogers S."/>
            <person name="Salamov A."/>
            <person name="Salazar A."/>
            <person name="Thayer N."/>
            <person name="Tice H."/>
            <person name="Tsai M."/>
            <person name="Ustaszewska A."/>
            <person name="Vo N."/>
            <person name="Wheeler J."/>
            <person name="Wu K."/>
            <person name="Yang J."/>
            <person name="Dickson M."/>
            <person name="Cheng J.F."/>
            <person name="Eichler E.E."/>
            <person name="Olsen A."/>
            <person name="Pennacchio L.A."/>
            <person name="Rokhsar D.S."/>
            <person name="Richardson P."/>
            <person name="Lucas S.M."/>
            <person name="Myers R.M."/>
            <person name="Rubin E.M."/>
        </authorList>
    </citation>
    <scope>NUCLEOTIDE SEQUENCE [LARGE SCALE GENOMIC DNA]</scope>
</reference>
<dbReference type="MassIVE" id="A0A494C1N5"/>
<dbReference type="EMBL" id="AC138517">
    <property type="status" value="NOT_ANNOTATED_CDS"/>
    <property type="molecule type" value="Genomic_DNA"/>
</dbReference>
<comment type="similarity">
    <text evidence="5">Belongs to the STING family.</text>
</comment>
<dbReference type="OrthoDB" id="6053839at2759"/>
<protein>
    <submittedName>
        <fullName evidence="10">Stimulator of interferon response cGAMP interactor 1</fullName>
    </submittedName>
</protein>
<evidence type="ECO:0007829" key="12">
    <source>
        <dbReference type="PeptideAtlas" id="A0A494C1N5"/>
    </source>
</evidence>
<evidence type="ECO:0000256" key="7">
    <source>
        <dbReference type="SAM" id="SignalP"/>
    </source>
</evidence>
<organism evidence="10 11">
    <name type="scientific">Homo sapiens</name>
    <name type="common">Human</name>
    <dbReference type="NCBI Taxonomy" id="9606"/>
    <lineage>
        <taxon>Eukaryota</taxon>
        <taxon>Metazoa</taxon>
        <taxon>Chordata</taxon>
        <taxon>Craniata</taxon>
        <taxon>Vertebrata</taxon>
        <taxon>Euteleostomi</taxon>
        <taxon>Mammalia</taxon>
        <taxon>Eutheria</taxon>
        <taxon>Euarchontoglires</taxon>
        <taxon>Primates</taxon>
        <taxon>Haplorrhini</taxon>
        <taxon>Catarrhini</taxon>
        <taxon>Hominidae</taxon>
        <taxon>Homo</taxon>
    </lineage>
</organism>
<dbReference type="Ensembl" id="ENST00000671936.1">
    <property type="protein sequence ID" value="ENSP00000500691.1"/>
    <property type="gene ID" value="ENSG00000288243.1"/>
</dbReference>
<feature type="domain" description="STING transmembrane" evidence="9">
    <location>
        <begin position="1"/>
        <end position="33"/>
    </location>
</feature>
<dbReference type="Pfam" id="PF23417">
    <property type="entry name" value="STING_TM"/>
    <property type="match status" value="1"/>
</dbReference>
<dbReference type="AlphaFoldDB" id="A0A494C1N5"/>
<dbReference type="InterPro" id="IPR029158">
    <property type="entry name" value="STING"/>
</dbReference>
<gene>
    <name evidence="10" type="primary">STING1</name>
</gene>